<name>A0A2H0V962_9BACT</name>
<reference evidence="2" key="1">
    <citation type="submission" date="2017-09" db="EMBL/GenBank/DDBJ databases">
        <title>Depth-based differentiation of microbial function through sediment-hosted aquifers and enrichment of novel symbionts in the deep terrestrial subsurface.</title>
        <authorList>
            <person name="Probst A.J."/>
            <person name="Ladd B."/>
            <person name="Jarett J.K."/>
            <person name="Geller-Mcgrath D.E."/>
            <person name="Sieber C.M.K."/>
            <person name="Emerson J.B."/>
            <person name="Anantharaman K."/>
            <person name="Thomas B.C."/>
            <person name="Malmstrom R."/>
            <person name="Stieglmeier M."/>
            <person name="Klingl A."/>
            <person name="Woyke T."/>
            <person name="Ryan C.M."/>
            <person name="Banfield J.F."/>
        </authorList>
    </citation>
    <scope>NUCLEOTIDE SEQUENCE [LARGE SCALE GENOMIC DNA]</scope>
</reference>
<accession>A0A2H0V962</accession>
<dbReference type="AlphaFoldDB" id="A0A2H0V962"/>
<organism evidence="1 2">
    <name type="scientific">Candidatus Falkowbacteria bacterium CG10_big_fil_rev_8_21_14_0_10_37_18</name>
    <dbReference type="NCBI Taxonomy" id="1974562"/>
    <lineage>
        <taxon>Bacteria</taxon>
        <taxon>Candidatus Falkowiibacteriota</taxon>
    </lineage>
</organism>
<gene>
    <name evidence="1" type="ORF">COT93_01645</name>
</gene>
<evidence type="ECO:0000313" key="1">
    <source>
        <dbReference type="EMBL" id="PIR95615.1"/>
    </source>
</evidence>
<evidence type="ECO:0000313" key="2">
    <source>
        <dbReference type="Proteomes" id="UP000229972"/>
    </source>
</evidence>
<dbReference type="EMBL" id="PFAL01000015">
    <property type="protein sequence ID" value="PIR95615.1"/>
    <property type="molecule type" value="Genomic_DNA"/>
</dbReference>
<protein>
    <submittedName>
        <fullName evidence="1">Uncharacterized protein</fullName>
    </submittedName>
</protein>
<comment type="caution">
    <text evidence="1">The sequence shown here is derived from an EMBL/GenBank/DDBJ whole genome shotgun (WGS) entry which is preliminary data.</text>
</comment>
<proteinExistence type="predicted"/>
<sequence>MEKSSQNPSFGQGLELAGIITKAIASAAKKTNADSDRVQAVIGKPGVIFQLIHNLFAEDGKIKKNPSIIQLISGGEKLMIEALNGKAYISDAKKTFKSFIDSNFKNWGLNHSGQATAETLLDVSEMIGDGTFVQIFTGITPDLDKIVMTQAQIIRFCEKHPTWLRQEGYATFFLTKVNGEYFVVYVCVDSDGLDVRVYRLGRDDVWHGEYRHRVVVPQLIPLAE</sequence>
<dbReference type="Proteomes" id="UP000229972">
    <property type="component" value="Unassembled WGS sequence"/>
</dbReference>